<protein>
    <submittedName>
        <fullName evidence="2">Transcriptional regulator</fullName>
    </submittedName>
</protein>
<name>A0A2D6M1L9_9ARCH</name>
<dbReference type="Proteomes" id="UP000226592">
    <property type="component" value="Unassembled WGS sequence"/>
</dbReference>
<dbReference type="SUPFAM" id="SSF47413">
    <property type="entry name" value="lambda repressor-like DNA-binding domains"/>
    <property type="match status" value="1"/>
</dbReference>
<dbReference type="Pfam" id="PF01381">
    <property type="entry name" value="HTH_3"/>
    <property type="match status" value="1"/>
</dbReference>
<dbReference type="Gene3D" id="1.10.260.40">
    <property type="entry name" value="lambda repressor-like DNA-binding domains"/>
    <property type="match status" value="1"/>
</dbReference>
<reference evidence="3" key="1">
    <citation type="submission" date="2017-09" db="EMBL/GenBank/DDBJ databases">
        <title>The Reconstruction of 2,631 Draft Metagenome-Assembled Genomes from the Global Oceans.</title>
        <authorList>
            <person name="Tully B.J."/>
            <person name="Graham E.D."/>
            <person name="Heidelberg J.F."/>
        </authorList>
    </citation>
    <scope>NUCLEOTIDE SEQUENCE [LARGE SCALE GENOMIC DNA]</scope>
</reference>
<accession>A0A2D6M1L9</accession>
<sequence length="225" mass="25182">MCLSKDPGGSMKKWREIFGVTQTELADYLKISSSTLSDYEGGRRKSPGIGVVKRLVTSLIDIDSNRGGKVAKQLEKDFKPKKEIFDTHEFFAVIKGTDFMKKIGGICVANQSRLKETKVYGYTIIDSLKVILEVPVHEYMQLYGKTPDRALLFRFVENGRSPMIAVKIGRFSTDMKPTVVVLHGKLSPKNVDPIAIKIAESEKIPLIITDKPIEEIKAELGKFES</sequence>
<dbReference type="AlphaFoldDB" id="A0A2D6M1L9"/>
<dbReference type="InterPro" id="IPR010982">
    <property type="entry name" value="Lambda_DNA-bd_dom_sf"/>
</dbReference>
<evidence type="ECO:0000259" key="1">
    <source>
        <dbReference type="PROSITE" id="PS50943"/>
    </source>
</evidence>
<dbReference type="CDD" id="cd00093">
    <property type="entry name" value="HTH_XRE"/>
    <property type="match status" value="1"/>
</dbReference>
<evidence type="ECO:0000313" key="3">
    <source>
        <dbReference type="Proteomes" id="UP000226592"/>
    </source>
</evidence>
<comment type="caution">
    <text evidence="2">The sequence shown here is derived from an EMBL/GenBank/DDBJ whole genome shotgun (WGS) entry which is preliminary data.</text>
</comment>
<dbReference type="SMART" id="SM00530">
    <property type="entry name" value="HTH_XRE"/>
    <property type="match status" value="1"/>
</dbReference>
<feature type="domain" description="HTH cro/C1-type" evidence="1">
    <location>
        <begin position="11"/>
        <end position="65"/>
    </location>
</feature>
<dbReference type="GO" id="GO:0003677">
    <property type="term" value="F:DNA binding"/>
    <property type="evidence" value="ECO:0007669"/>
    <property type="project" value="InterPro"/>
</dbReference>
<dbReference type="PROSITE" id="PS50943">
    <property type="entry name" value="HTH_CROC1"/>
    <property type="match status" value="1"/>
</dbReference>
<proteinExistence type="predicted"/>
<evidence type="ECO:0000313" key="2">
    <source>
        <dbReference type="EMBL" id="MAG22314.1"/>
    </source>
</evidence>
<organism evidence="2 3">
    <name type="scientific">Candidatus Iainarchaeum sp</name>
    <dbReference type="NCBI Taxonomy" id="3101447"/>
    <lineage>
        <taxon>Archaea</taxon>
        <taxon>Candidatus Iainarchaeota</taxon>
        <taxon>Candidatus Iainarchaeia</taxon>
        <taxon>Candidatus Iainarchaeales</taxon>
        <taxon>Candidatus Iainarchaeaceae</taxon>
        <taxon>Candidatus Iainarchaeum</taxon>
    </lineage>
</organism>
<gene>
    <name evidence="2" type="ORF">CL943_03350</name>
</gene>
<dbReference type="EMBL" id="NZBU01000009">
    <property type="protein sequence ID" value="MAG22314.1"/>
    <property type="molecule type" value="Genomic_DNA"/>
</dbReference>
<dbReference type="InterPro" id="IPR001387">
    <property type="entry name" value="Cro/C1-type_HTH"/>
</dbReference>